<gene>
    <name evidence="5" type="ORF">HMPREF9726_00873</name>
</gene>
<dbReference type="Gene3D" id="1.10.1060.10">
    <property type="entry name" value="Alpha-helical ferredoxin"/>
    <property type="match status" value="1"/>
</dbReference>
<dbReference type="SUPFAM" id="SSF51971">
    <property type="entry name" value="Nucleotide-binding domain"/>
    <property type="match status" value="1"/>
</dbReference>
<keyword evidence="2" id="KW-0408">Iron</keyword>
<dbReference type="HOGENOM" id="CLU_014111_0_0_12"/>
<comment type="caution">
    <text evidence="5">The sequence shown here is derived from an EMBL/GenBank/DDBJ whole genome shotgun (WGS) entry which is preliminary data.</text>
</comment>
<proteinExistence type="predicted"/>
<dbReference type="GO" id="GO:0016491">
    <property type="term" value="F:oxidoreductase activity"/>
    <property type="evidence" value="ECO:0007669"/>
    <property type="project" value="InterPro"/>
</dbReference>
<dbReference type="Pfam" id="PF14691">
    <property type="entry name" value="Fer4_20"/>
    <property type="match status" value="1"/>
</dbReference>
<dbReference type="Gene3D" id="3.50.50.60">
    <property type="entry name" value="FAD/NAD(P)-binding domain"/>
    <property type="match status" value="2"/>
</dbReference>
<dbReference type="InterPro" id="IPR036188">
    <property type="entry name" value="FAD/NAD-bd_sf"/>
</dbReference>
<evidence type="ECO:0000313" key="5">
    <source>
        <dbReference type="EMBL" id="EMB34735.1"/>
    </source>
</evidence>
<dbReference type="PATRIC" id="fig|999432.5.peg.906"/>
<dbReference type="RefSeq" id="WP_002683765.1">
    <property type="nucleotide sequence ID" value="NZ_CM001795.1"/>
</dbReference>
<dbReference type="PROSITE" id="PS51379">
    <property type="entry name" value="4FE4S_FER_2"/>
    <property type="match status" value="2"/>
</dbReference>
<dbReference type="Pfam" id="PF07992">
    <property type="entry name" value="Pyr_redox_2"/>
    <property type="match status" value="1"/>
</dbReference>
<dbReference type="SUPFAM" id="SSF46548">
    <property type="entry name" value="alpha-helical ferredoxin"/>
    <property type="match status" value="2"/>
</dbReference>
<dbReference type="PANTHER" id="PTHR42783:SF3">
    <property type="entry name" value="GLUTAMATE SYNTHASE [NADPH] SMALL CHAIN-RELATED"/>
    <property type="match status" value="1"/>
</dbReference>
<keyword evidence="1" id="KW-0479">Metal-binding</keyword>
<name>A0A0E2E6C7_TREDN</name>
<evidence type="ECO:0000259" key="4">
    <source>
        <dbReference type="PROSITE" id="PS51379"/>
    </source>
</evidence>
<reference evidence="5" key="1">
    <citation type="submission" date="2012-01" db="EMBL/GenBank/DDBJ databases">
        <title>The Genome Sequence of Treponema denticola H-22.</title>
        <authorList>
            <consortium name="The Broad Institute Genome Sequencing Platform"/>
            <person name="Earl A."/>
            <person name="Ward D."/>
            <person name="Feldgarden M."/>
            <person name="Gevers D."/>
            <person name="Blanton J.M."/>
            <person name="Fenno C.J."/>
            <person name="Baranova O.V."/>
            <person name="Mathney J."/>
            <person name="Dewhirst F.E."/>
            <person name="Izard J."/>
            <person name="Young S.K."/>
            <person name="Zeng Q."/>
            <person name="Gargeya S."/>
            <person name="Fitzgerald M."/>
            <person name="Haas B."/>
            <person name="Abouelleil A."/>
            <person name="Alvarado L."/>
            <person name="Arachchi H.M."/>
            <person name="Berlin A."/>
            <person name="Chapman S.B."/>
            <person name="Gearin G."/>
            <person name="Goldberg J."/>
            <person name="Griggs A."/>
            <person name="Gujja S."/>
            <person name="Hansen M."/>
            <person name="Heiman D."/>
            <person name="Howarth C."/>
            <person name="Larimer J."/>
            <person name="Lui A."/>
            <person name="MacDonald P.J.P."/>
            <person name="McCowen C."/>
            <person name="Montmayeur A."/>
            <person name="Murphy C."/>
            <person name="Neiman D."/>
            <person name="Pearson M."/>
            <person name="Priest M."/>
            <person name="Roberts A."/>
            <person name="Saif S."/>
            <person name="Shea T."/>
            <person name="Sisk P."/>
            <person name="Stolte C."/>
            <person name="Sykes S."/>
            <person name="Wortman J."/>
            <person name="Nusbaum C."/>
            <person name="Birren B."/>
        </authorList>
    </citation>
    <scope>NUCLEOTIDE SEQUENCE [LARGE SCALE GENOMIC DNA]</scope>
    <source>
        <strain evidence="5">H-22</strain>
    </source>
</reference>
<dbReference type="GO" id="GO:0051536">
    <property type="term" value="F:iron-sulfur cluster binding"/>
    <property type="evidence" value="ECO:0007669"/>
    <property type="project" value="UniProtKB-KW"/>
</dbReference>
<dbReference type="InterPro" id="IPR023753">
    <property type="entry name" value="FAD/NAD-binding_dom"/>
</dbReference>
<dbReference type="PRINTS" id="PR00419">
    <property type="entry name" value="ADXRDTASE"/>
</dbReference>
<keyword evidence="3" id="KW-0411">Iron-sulfur</keyword>
<evidence type="ECO:0000256" key="2">
    <source>
        <dbReference type="ARBA" id="ARBA00023004"/>
    </source>
</evidence>
<evidence type="ECO:0000256" key="1">
    <source>
        <dbReference type="ARBA" id="ARBA00022723"/>
    </source>
</evidence>
<dbReference type="AlphaFoldDB" id="A0A0E2E6C7"/>
<dbReference type="Proteomes" id="UP000011705">
    <property type="component" value="Chromosome"/>
</dbReference>
<dbReference type="EMBL" id="AGDV01000008">
    <property type="protein sequence ID" value="EMB34735.1"/>
    <property type="molecule type" value="Genomic_DNA"/>
</dbReference>
<organism evidence="5">
    <name type="scientific">Treponema denticola H-22</name>
    <dbReference type="NCBI Taxonomy" id="999432"/>
    <lineage>
        <taxon>Bacteria</taxon>
        <taxon>Pseudomonadati</taxon>
        <taxon>Spirochaetota</taxon>
        <taxon>Spirochaetia</taxon>
        <taxon>Spirochaetales</taxon>
        <taxon>Treponemataceae</taxon>
        <taxon>Treponema</taxon>
    </lineage>
</organism>
<feature type="domain" description="4Fe-4S ferredoxin-type" evidence="4">
    <location>
        <begin position="846"/>
        <end position="875"/>
    </location>
</feature>
<accession>A0A0E2E6C7</accession>
<dbReference type="InterPro" id="IPR009051">
    <property type="entry name" value="Helical_ferredxn"/>
</dbReference>
<dbReference type="Pfam" id="PF00037">
    <property type="entry name" value="Fer4"/>
    <property type="match status" value="2"/>
</dbReference>
<evidence type="ECO:0000256" key="3">
    <source>
        <dbReference type="ARBA" id="ARBA00023014"/>
    </source>
</evidence>
<dbReference type="InterPro" id="IPR028261">
    <property type="entry name" value="DPD_II"/>
</dbReference>
<dbReference type="PROSITE" id="PS00198">
    <property type="entry name" value="4FE4S_FER_1"/>
    <property type="match status" value="1"/>
</dbReference>
<dbReference type="PANTHER" id="PTHR42783">
    <property type="entry name" value="GLUTAMATE SYNTHASE [NADPH] SMALL CHAIN"/>
    <property type="match status" value="1"/>
</dbReference>
<dbReference type="InterPro" id="IPR017900">
    <property type="entry name" value="4Fe4S_Fe_S_CS"/>
</dbReference>
<dbReference type="InterPro" id="IPR017896">
    <property type="entry name" value="4Fe4S_Fe-S-bd"/>
</dbReference>
<sequence>MSKKDKPKKILYAVDYKPKRKSPFLLEFANHLNRTKPGSKRSITYDDPEYYVMENIVTDEMAKVGMFLKIRTPLSAQDISPLCGKTVEETEKILWDLAYVGCCITNTIDGVNKYWTEIWVPGIMEMINNNKELTSKHPEITIAFDAYGKKKGEIAPGILPMGVSPMRVIPIETAIESDTHHASYEEISHYLNQHTLFSVSDCSCRTVREKMGEGCGHLKEDMCIQMGHAAEYYIKTGRARQITREEAFEIIKRAEENGLMHDIPNLDGEGKTHAICNCCGCGCLAIRNAIMYRNTDFSRSNYISVIDEEKCVACGECVENCPSNALRLGQKICSSKPIPEEKTVKTPRDHRWGPEDWNPDYRTNRQVVVKTGTSPCKANCPAHIGVQGYIKLAAQGKYREALELIKLENPFPAVCGHVCPRYCEQGCSRLGLDEAVAVDDIKKFIAEQDLNSEHRYVPKKKRDYHDKKIAIIGGGPAGLSCAYYLAIDNYDVTVFEKEKSLGGMLKFGIPSFRLEKNVLDSEIDVLKELGVNFKTGVEVGKDVSLDELRAQGFKAFYLAIGAQKGRLLGIEGEDAAGVITGVDFLREENLNESKSLSGKVIVIGGGNVAIDVARMAVRAGGEEVSMFCLEKREEMPALPEEIHEAEEEGIKITNSWGPKRILATDGKVSGVEFKKCVSVFDKDGRFSPSYDENDTMTVECSFVITSVGQAIDLGSILEGSACEINRNQTVKADPVTYQSAQKDIFVGGDVLTGPKFAIDAIAQGKEGAISIHRFVHPGQSLVMGRTRRDYKPLDRENLELAGFDRLPRQRAEEPSGEEGKKTFRDLRKTLTEEQVKAETERCLKCGAVKVDEYMCIGCGMCTTRCRFGAISLKRVYDAHPSTLEKLKGVVIRNMVKREGKILFNKIFKSSPKNK</sequence>
<protein>
    <recommendedName>
        <fullName evidence="4">4Fe-4S ferredoxin-type domain-containing protein</fullName>
    </recommendedName>
</protein>
<feature type="domain" description="4Fe-4S ferredoxin-type" evidence="4">
    <location>
        <begin position="302"/>
        <end position="331"/>
    </location>
</feature>
<dbReference type="Gene3D" id="3.30.70.20">
    <property type="match status" value="1"/>
</dbReference>
<dbReference type="GO" id="GO:0046872">
    <property type="term" value="F:metal ion binding"/>
    <property type="evidence" value="ECO:0007669"/>
    <property type="project" value="UniProtKB-KW"/>
</dbReference>
<dbReference type="SUPFAM" id="SSF54862">
    <property type="entry name" value="4Fe-4S ferredoxins"/>
    <property type="match status" value="1"/>
</dbReference>